<evidence type="ECO:0000313" key="2">
    <source>
        <dbReference type="EMBL" id="OIJ41143.1"/>
    </source>
</evidence>
<gene>
    <name evidence="2" type="ORF">LO55_5040</name>
</gene>
<accession>A0A1S2N8E5</accession>
<organism evidence="2 3">
    <name type="scientific">Massilia timonae</name>
    <dbReference type="NCBI Taxonomy" id="47229"/>
    <lineage>
        <taxon>Bacteria</taxon>
        <taxon>Pseudomonadati</taxon>
        <taxon>Pseudomonadota</taxon>
        <taxon>Betaproteobacteria</taxon>
        <taxon>Burkholderiales</taxon>
        <taxon>Oxalobacteraceae</taxon>
        <taxon>Telluria group</taxon>
        <taxon>Massilia</taxon>
    </lineage>
</organism>
<dbReference type="InterPro" id="IPR044038">
    <property type="entry name" value="dATP/dGTP_diPOhydrolase_N"/>
</dbReference>
<name>A0A1S2N8E5_9BURK</name>
<dbReference type="RefSeq" id="WP_071363522.1">
    <property type="nucleotide sequence ID" value="NZ_JRYB01000001.1"/>
</dbReference>
<sequence>MNDSHEMLTLRALEGDKPTNPKDMVGVRKAPMSTVPATVLAEIGVAMLEGASKYGRHNYRAVGVRGSVYYDGVMRHLMAWWEGEDIDPDSGMSHVTKAITSLVVLRDAMMQGKFTDDRPPRALPFYPALNSGAADIIDRYADRNPVHYTITYGDLAK</sequence>
<proteinExistence type="predicted"/>
<protein>
    <recommendedName>
        <fullName evidence="1">dATP/dGTP diphosphohydrolase N-terminal domain-containing protein</fullName>
    </recommendedName>
</protein>
<evidence type="ECO:0000313" key="3">
    <source>
        <dbReference type="Proteomes" id="UP000180246"/>
    </source>
</evidence>
<feature type="domain" description="dATP/dGTP diphosphohydrolase N-terminal" evidence="1">
    <location>
        <begin position="20"/>
        <end position="118"/>
    </location>
</feature>
<dbReference type="Proteomes" id="UP000180246">
    <property type="component" value="Unassembled WGS sequence"/>
</dbReference>
<dbReference type="AlphaFoldDB" id="A0A1S2N8E5"/>
<dbReference type="EMBL" id="JRYB01000001">
    <property type="protein sequence ID" value="OIJ41143.1"/>
    <property type="molecule type" value="Genomic_DNA"/>
</dbReference>
<dbReference type="Pfam" id="PF18909">
    <property type="entry name" value="dGTP_diPhyd_N"/>
    <property type="match status" value="1"/>
</dbReference>
<comment type="caution">
    <text evidence="2">The sequence shown here is derived from an EMBL/GenBank/DDBJ whole genome shotgun (WGS) entry which is preliminary data.</text>
</comment>
<evidence type="ECO:0000259" key="1">
    <source>
        <dbReference type="Pfam" id="PF18909"/>
    </source>
</evidence>
<reference evidence="2 3" key="1">
    <citation type="submission" date="2014-10" db="EMBL/GenBank/DDBJ databases">
        <authorList>
            <person name="Seo M.-J."/>
            <person name="Seok Y.J."/>
            <person name="Cha I.-T."/>
        </authorList>
    </citation>
    <scope>NUCLEOTIDE SEQUENCE [LARGE SCALE GENOMIC DNA]</scope>
    <source>
        <strain evidence="2 3">NEU</strain>
    </source>
</reference>